<comment type="caution">
    <text evidence="1">The sequence shown here is derived from an EMBL/GenBank/DDBJ whole genome shotgun (WGS) entry which is preliminary data.</text>
</comment>
<name>A0A024GSL7_9STRA</name>
<accession>A0A024GSL7</accession>
<gene>
    <name evidence="1" type="ORF">BN9_113930</name>
</gene>
<keyword evidence="2" id="KW-1185">Reference proteome</keyword>
<dbReference type="InParanoid" id="A0A024GSL7"/>
<evidence type="ECO:0000313" key="2">
    <source>
        <dbReference type="Proteomes" id="UP000053237"/>
    </source>
</evidence>
<dbReference type="Proteomes" id="UP000053237">
    <property type="component" value="Unassembled WGS sequence"/>
</dbReference>
<protein>
    <submittedName>
        <fullName evidence="1">Uncharacterized protein</fullName>
    </submittedName>
</protein>
<evidence type="ECO:0000313" key="1">
    <source>
        <dbReference type="EMBL" id="CCI49907.1"/>
    </source>
</evidence>
<dbReference type="AlphaFoldDB" id="A0A024GSL7"/>
<reference evidence="1 2" key="1">
    <citation type="submission" date="2012-05" db="EMBL/GenBank/DDBJ databases">
        <title>Recombination and specialization in a pathogen metapopulation.</title>
        <authorList>
            <person name="Gardiner A."/>
            <person name="Kemen E."/>
            <person name="Schultz-Larsen T."/>
            <person name="MacLean D."/>
            <person name="Van Oosterhout C."/>
            <person name="Jones J.D.G."/>
        </authorList>
    </citation>
    <scope>NUCLEOTIDE SEQUENCE [LARGE SCALE GENOMIC DNA]</scope>
    <source>
        <strain evidence="1 2">Ac Nc2</strain>
    </source>
</reference>
<proteinExistence type="predicted"/>
<organism evidence="1 2">
    <name type="scientific">Albugo candida</name>
    <dbReference type="NCBI Taxonomy" id="65357"/>
    <lineage>
        <taxon>Eukaryota</taxon>
        <taxon>Sar</taxon>
        <taxon>Stramenopiles</taxon>
        <taxon>Oomycota</taxon>
        <taxon>Peronosporomycetes</taxon>
        <taxon>Albuginales</taxon>
        <taxon>Albuginaceae</taxon>
        <taxon>Albugo</taxon>
    </lineage>
</organism>
<dbReference type="EMBL" id="CAIX01000365">
    <property type="protein sequence ID" value="CCI49907.1"/>
    <property type="molecule type" value="Genomic_DNA"/>
</dbReference>
<sequence>MELHNPLKSLPFASSTQLVSKPTLVLCVPDPTHIDKLPRKEVGCVECCSSGNSGFFEMAHKRFDHISRLTQTDSQLESVKSMDIASFDLCDLTFFDLEDGGCCLECGMETTRAYEAIEMEQMHWVVKCL</sequence>